<keyword evidence="2" id="KW-1185">Reference proteome</keyword>
<protein>
    <submittedName>
        <fullName evidence="1">Uncharacterized protein</fullName>
    </submittedName>
</protein>
<dbReference type="PANTHER" id="PTHR46601:SF1">
    <property type="entry name" value="ADF-H DOMAIN-CONTAINING PROTEIN"/>
    <property type="match status" value="1"/>
</dbReference>
<reference evidence="1 2" key="1">
    <citation type="submission" date="2023-02" db="EMBL/GenBank/DDBJ databases">
        <title>LHISI_Scaffold_Assembly.</title>
        <authorList>
            <person name="Stuart O.P."/>
            <person name="Cleave R."/>
            <person name="Magrath M.J.L."/>
            <person name="Mikheyev A.S."/>
        </authorList>
    </citation>
    <scope>NUCLEOTIDE SEQUENCE [LARGE SCALE GENOMIC DNA]</scope>
    <source>
        <strain evidence="1">Daus_M_001</strain>
        <tissue evidence="1">Leg muscle</tissue>
    </source>
</reference>
<dbReference type="EMBL" id="JARBHB010000007">
    <property type="protein sequence ID" value="KAJ8879422.1"/>
    <property type="molecule type" value="Genomic_DNA"/>
</dbReference>
<comment type="caution">
    <text evidence="1">The sequence shown here is derived from an EMBL/GenBank/DDBJ whole genome shotgun (WGS) entry which is preliminary data.</text>
</comment>
<evidence type="ECO:0000313" key="1">
    <source>
        <dbReference type="EMBL" id="KAJ8879422.1"/>
    </source>
</evidence>
<dbReference type="Proteomes" id="UP001159363">
    <property type="component" value="Chromosome 6"/>
</dbReference>
<gene>
    <name evidence="1" type="ORF">PR048_020030</name>
</gene>
<evidence type="ECO:0000313" key="2">
    <source>
        <dbReference type="Proteomes" id="UP001159363"/>
    </source>
</evidence>
<name>A0ABQ9H548_9NEOP</name>
<dbReference type="PANTHER" id="PTHR46601">
    <property type="entry name" value="ULP_PROTEASE DOMAIN-CONTAINING PROTEIN"/>
    <property type="match status" value="1"/>
</dbReference>
<sequence>MRETVQQNEENRADEVPESITRTYPTPKWVNEMNVDERETCLCIRHTNTKLLVQAVHKYGLFYSAKPRKLYCVYLKLQTSKETYTDKNGNQKTAQKMINLLEMDDRLQNSVNGYAVHVGRVIHQQEALKYQKENLQFNEAVIYMDFSENYNCKFAEETQAFHFDGSRKPVYLHTVVTYLHDKNSQLDMPYTIQSFCTLSDCLDHGVHTIWTHLKPILKTLPDSVITIHFWSGSPSTQYRNKKCSRDMFSNVQRFTWNYHEAGHRKGDPGGIRDTCKRTADNLVPQVKDIPDVATLISSPKENIDNVTLEEVTKDDIDTMEQRYNFKDIKPL</sequence>
<proteinExistence type="predicted"/>
<accession>A0ABQ9H548</accession>
<organism evidence="1 2">
    <name type="scientific">Dryococelus australis</name>
    <dbReference type="NCBI Taxonomy" id="614101"/>
    <lineage>
        <taxon>Eukaryota</taxon>
        <taxon>Metazoa</taxon>
        <taxon>Ecdysozoa</taxon>
        <taxon>Arthropoda</taxon>
        <taxon>Hexapoda</taxon>
        <taxon>Insecta</taxon>
        <taxon>Pterygota</taxon>
        <taxon>Neoptera</taxon>
        <taxon>Polyneoptera</taxon>
        <taxon>Phasmatodea</taxon>
        <taxon>Verophasmatodea</taxon>
        <taxon>Anareolatae</taxon>
        <taxon>Phasmatidae</taxon>
        <taxon>Eurycanthinae</taxon>
        <taxon>Dryococelus</taxon>
    </lineage>
</organism>